<comment type="caution">
    <text evidence="1">The sequence shown here is derived from an EMBL/GenBank/DDBJ whole genome shotgun (WGS) entry which is preliminary data.</text>
</comment>
<proteinExistence type="predicted"/>
<evidence type="ECO:0000313" key="1">
    <source>
        <dbReference type="EMBL" id="PIS42957.1"/>
    </source>
</evidence>
<protein>
    <submittedName>
        <fullName evidence="1">Uncharacterized protein</fullName>
    </submittedName>
</protein>
<reference evidence="1 2" key="1">
    <citation type="submission" date="2017-09" db="EMBL/GenBank/DDBJ databases">
        <title>Depth-based differentiation of microbial function through sediment-hosted aquifers and enrichment of novel symbionts in the deep terrestrial subsurface.</title>
        <authorList>
            <person name="Probst A.J."/>
            <person name="Ladd B."/>
            <person name="Jarett J.K."/>
            <person name="Geller-Mcgrath D.E."/>
            <person name="Sieber C.M."/>
            <person name="Emerson J.B."/>
            <person name="Anantharaman K."/>
            <person name="Thomas B.C."/>
            <person name="Malmstrom R."/>
            <person name="Stieglmeier M."/>
            <person name="Klingl A."/>
            <person name="Woyke T."/>
            <person name="Ryan C.M."/>
            <person name="Banfield J.F."/>
        </authorList>
    </citation>
    <scope>NUCLEOTIDE SEQUENCE [LARGE SCALE GENOMIC DNA]</scope>
    <source>
        <strain evidence="1">CG08_land_8_20_14_0_20_40_16</strain>
    </source>
</reference>
<dbReference type="EMBL" id="PEXU01000011">
    <property type="protein sequence ID" value="PIS42957.1"/>
    <property type="molecule type" value="Genomic_DNA"/>
</dbReference>
<name>A0A2H0YWT8_9BACT</name>
<sequence length="235" mass="25941">MPKLAYPRRFSRKNVLITKGGTAMSKEKHGTASSLKEGQLAEFVGAGTKALILISAKLGPRLTHIWANNGKAMEHAFLSVFASPPPGFLKRITDKPLILDSTDGSEILPDADVFARILCDLDIGEAGAATEATPVHVYEIVNDATFKQMFGSLNADVEKVCLTQAQIKGFIKKHHQWLRRYDCSTLFLFKSHGKFFVAQVCISSSGKLALDAYWLENLHLWDAECCHRLVAPQLN</sequence>
<accession>A0A2H0YWT8</accession>
<dbReference type="Proteomes" id="UP000231542">
    <property type="component" value="Unassembled WGS sequence"/>
</dbReference>
<organism evidence="1 2">
    <name type="scientific">Candidatus Kerfeldbacteria bacterium CG08_land_8_20_14_0_20_40_16</name>
    <dbReference type="NCBI Taxonomy" id="2014244"/>
    <lineage>
        <taxon>Bacteria</taxon>
        <taxon>Candidatus Kerfeldiibacteriota</taxon>
    </lineage>
</organism>
<gene>
    <name evidence="1" type="ORF">COT24_00985</name>
</gene>
<dbReference type="AlphaFoldDB" id="A0A2H0YWT8"/>
<evidence type="ECO:0000313" key="2">
    <source>
        <dbReference type="Proteomes" id="UP000231542"/>
    </source>
</evidence>